<feature type="domain" description="Major facilitator superfamily (MFS) profile" evidence="7">
    <location>
        <begin position="21"/>
        <end position="428"/>
    </location>
</feature>
<dbReference type="EMBL" id="JASCIR010000029">
    <property type="protein sequence ID" value="MDI3389533.1"/>
    <property type="molecule type" value="Genomic_DNA"/>
</dbReference>
<feature type="transmembrane region" description="Helical" evidence="6">
    <location>
        <begin position="340"/>
        <end position="361"/>
    </location>
</feature>
<dbReference type="Pfam" id="PF07690">
    <property type="entry name" value="MFS_1"/>
    <property type="match status" value="1"/>
</dbReference>
<feature type="transmembrane region" description="Helical" evidence="6">
    <location>
        <begin position="145"/>
        <end position="167"/>
    </location>
</feature>
<organism evidence="8 9">
    <name type="scientific">Streptomyces solicavernae</name>
    <dbReference type="NCBI Taxonomy" id="3043614"/>
    <lineage>
        <taxon>Bacteria</taxon>
        <taxon>Bacillati</taxon>
        <taxon>Actinomycetota</taxon>
        <taxon>Actinomycetes</taxon>
        <taxon>Kitasatosporales</taxon>
        <taxon>Streptomycetaceae</taxon>
        <taxon>Streptomyces</taxon>
    </lineage>
</organism>
<protein>
    <submittedName>
        <fullName evidence="8">MFS transporter</fullName>
    </submittedName>
</protein>
<dbReference type="Proteomes" id="UP001224661">
    <property type="component" value="Unassembled WGS sequence"/>
</dbReference>
<comment type="subcellular location">
    <subcellularLocation>
        <location evidence="1">Cell membrane</location>
        <topology evidence="1">Multi-pass membrane protein</topology>
    </subcellularLocation>
</comment>
<dbReference type="InterPro" id="IPR011701">
    <property type="entry name" value="MFS"/>
</dbReference>
<sequence length="456" mass="48186">MPMTTAGRIHATATRKAMLRLVPILCLAYFMSYVDRTNIALAKTHLQADVGVSVAAFGLGAGLFFVTYAFLEVPSNLIMYRVGPRRWIARIAITWGMVTALMMFISNEVTFYIGRIALGAAEAGLYPAMMFMVTQWFAQKDRATAIGYIYLAATLGIFLGSPLGGGLMELDSLGGLQGWQWMFLIEGLVTMVVGLVVLVVLPEQPADAKWLTAQEAAALTERAGAGADADGGHSLRGNMGKAFGRPFLLLIGLIYFFNQITINGVTFNVPSIIESLGISGSFLIGLLSGVTGIGGTIGVLLMPALFRRRPREAFTIGALAVGCGVGAAVFLAVPSPVIRILLIGVLAVLMIGTLPIFWAVAMARMSGVVAAAGLAFINTLGLTGGFVGPYLFGIAESESKDPASGFYIVIVVSLIGGVLAVALHRALRHEDDKTAAAESVVGRQEPVAGREPEVRL</sequence>
<evidence type="ECO:0000256" key="4">
    <source>
        <dbReference type="ARBA" id="ARBA00022989"/>
    </source>
</evidence>
<keyword evidence="2" id="KW-0813">Transport</keyword>
<dbReference type="SUPFAM" id="SSF103473">
    <property type="entry name" value="MFS general substrate transporter"/>
    <property type="match status" value="1"/>
</dbReference>
<feature type="transmembrane region" description="Helical" evidence="6">
    <location>
        <begin position="242"/>
        <end position="262"/>
    </location>
</feature>
<evidence type="ECO:0000256" key="5">
    <source>
        <dbReference type="ARBA" id="ARBA00023136"/>
    </source>
</evidence>
<evidence type="ECO:0000256" key="1">
    <source>
        <dbReference type="ARBA" id="ARBA00004651"/>
    </source>
</evidence>
<reference evidence="8 9" key="1">
    <citation type="submission" date="2023-05" db="EMBL/GenBank/DDBJ databases">
        <title>Draft genome sequence of Streptomyces sp. B-S-A8 isolated from a cave soil in Thailand.</title>
        <authorList>
            <person name="Chamroensaksri N."/>
            <person name="Muangham S."/>
        </authorList>
    </citation>
    <scope>NUCLEOTIDE SEQUENCE [LARGE SCALE GENOMIC DNA]</scope>
    <source>
        <strain evidence="8 9">B-S-A8</strain>
    </source>
</reference>
<feature type="transmembrane region" description="Helical" evidence="6">
    <location>
        <begin position="179"/>
        <end position="201"/>
    </location>
</feature>
<feature type="transmembrane region" description="Helical" evidence="6">
    <location>
        <begin position="112"/>
        <end position="133"/>
    </location>
</feature>
<feature type="transmembrane region" description="Helical" evidence="6">
    <location>
        <begin position="54"/>
        <end position="75"/>
    </location>
</feature>
<dbReference type="InterPro" id="IPR020846">
    <property type="entry name" value="MFS_dom"/>
</dbReference>
<feature type="transmembrane region" description="Helical" evidence="6">
    <location>
        <begin position="313"/>
        <end position="334"/>
    </location>
</feature>
<proteinExistence type="predicted"/>
<evidence type="ECO:0000313" key="9">
    <source>
        <dbReference type="Proteomes" id="UP001224661"/>
    </source>
</evidence>
<keyword evidence="3 6" id="KW-0812">Transmembrane</keyword>
<keyword evidence="5 6" id="KW-0472">Membrane</keyword>
<keyword evidence="9" id="KW-1185">Reference proteome</keyword>
<gene>
    <name evidence="8" type="ORF">QIS99_25560</name>
</gene>
<dbReference type="Gene3D" id="1.20.1250.20">
    <property type="entry name" value="MFS general substrate transporter like domains"/>
    <property type="match status" value="2"/>
</dbReference>
<feature type="transmembrane region" description="Helical" evidence="6">
    <location>
        <begin position="17"/>
        <end position="34"/>
    </location>
</feature>
<dbReference type="PANTHER" id="PTHR43791:SF36">
    <property type="entry name" value="TRANSPORTER, PUTATIVE (AFU_ORTHOLOGUE AFUA_6G08340)-RELATED"/>
    <property type="match status" value="1"/>
</dbReference>
<feature type="transmembrane region" description="Helical" evidence="6">
    <location>
        <begin position="404"/>
        <end position="423"/>
    </location>
</feature>
<feature type="transmembrane region" description="Helical" evidence="6">
    <location>
        <begin position="368"/>
        <end position="392"/>
    </location>
</feature>
<evidence type="ECO:0000256" key="2">
    <source>
        <dbReference type="ARBA" id="ARBA00022448"/>
    </source>
</evidence>
<name>A0ABT6RYP2_9ACTN</name>
<dbReference type="PANTHER" id="PTHR43791">
    <property type="entry name" value="PERMEASE-RELATED"/>
    <property type="match status" value="1"/>
</dbReference>
<evidence type="ECO:0000256" key="6">
    <source>
        <dbReference type="SAM" id="Phobius"/>
    </source>
</evidence>
<feature type="transmembrane region" description="Helical" evidence="6">
    <location>
        <begin position="282"/>
        <end position="306"/>
    </location>
</feature>
<evidence type="ECO:0000313" key="8">
    <source>
        <dbReference type="EMBL" id="MDI3389533.1"/>
    </source>
</evidence>
<comment type="caution">
    <text evidence="8">The sequence shown here is derived from an EMBL/GenBank/DDBJ whole genome shotgun (WGS) entry which is preliminary data.</text>
</comment>
<dbReference type="InterPro" id="IPR036259">
    <property type="entry name" value="MFS_trans_sf"/>
</dbReference>
<dbReference type="PROSITE" id="PS50850">
    <property type="entry name" value="MFS"/>
    <property type="match status" value="1"/>
</dbReference>
<evidence type="ECO:0000259" key="7">
    <source>
        <dbReference type="PROSITE" id="PS50850"/>
    </source>
</evidence>
<dbReference type="RefSeq" id="WP_282515997.1">
    <property type="nucleotide sequence ID" value="NZ_JASCIR010000029.1"/>
</dbReference>
<evidence type="ECO:0000256" key="3">
    <source>
        <dbReference type="ARBA" id="ARBA00022692"/>
    </source>
</evidence>
<accession>A0ABT6RYP2</accession>
<feature type="transmembrane region" description="Helical" evidence="6">
    <location>
        <begin position="87"/>
        <end position="106"/>
    </location>
</feature>
<keyword evidence="4 6" id="KW-1133">Transmembrane helix</keyword>